<evidence type="ECO:0000259" key="2">
    <source>
        <dbReference type="PROSITE" id="PS50157"/>
    </source>
</evidence>
<keyword evidence="4" id="KW-1185">Reference proteome</keyword>
<feature type="domain" description="C2H2-type" evidence="2">
    <location>
        <begin position="14"/>
        <end position="41"/>
    </location>
</feature>
<dbReference type="Gene3D" id="3.30.160.60">
    <property type="entry name" value="Classic Zinc Finger"/>
    <property type="match status" value="1"/>
</dbReference>
<dbReference type="InterPro" id="IPR036236">
    <property type="entry name" value="Znf_C2H2_sf"/>
</dbReference>
<dbReference type="Proteomes" id="UP000264820">
    <property type="component" value="Unplaced"/>
</dbReference>
<dbReference type="GO" id="GO:0010468">
    <property type="term" value="P:regulation of gene expression"/>
    <property type="evidence" value="ECO:0007669"/>
    <property type="project" value="TreeGrafter"/>
</dbReference>
<dbReference type="AlphaFoldDB" id="A0A3Q2ZNU2"/>
<dbReference type="SMART" id="SM00355">
    <property type="entry name" value="ZnF_C2H2"/>
    <property type="match status" value="2"/>
</dbReference>
<dbReference type="PANTHER" id="PTHR16515">
    <property type="entry name" value="PR DOMAIN ZINC FINGER PROTEIN"/>
    <property type="match status" value="1"/>
</dbReference>
<dbReference type="Ensembl" id="ENSHCOT00000028639.1">
    <property type="protein sequence ID" value="ENSHCOP00000028169.1"/>
    <property type="gene ID" value="ENSHCOG00000020601.1"/>
</dbReference>
<dbReference type="FunFam" id="3.30.160.60:FF:003271">
    <property type="entry name" value="PR domain-containing 2, with ZNF domain a"/>
    <property type="match status" value="1"/>
</dbReference>
<dbReference type="PROSITE" id="PS50157">
    <property type="entry name" value="ZINC_FINGER_C2H2_2"/>
    <property type="match status" value="2"/>
</dbReference>
<proteinExistence type="predicted"/>
<keyword evidence="1" id="KW-0479">Metal-binding</keyword>
<reference evidence="3" key="1">
    <citation type="submission" date="2025-08" db="UniProtKB">
        <authorList>
            <consortium name="Ensembl"/>
        </authorList>
    </citation>
    <scope>IDENTIFICATION</scope>
</reference>
<keyword evidence="1" id="KW-0862">Zinc</keyword>
<organism evidence="3 4">
    <name type="scientific">Hippocampus comes</name>
    <name type="common">Tiger tail seahorse</name>
    <dbReference type="NCBI Taxonomy" id="109280"/>
    <lineage>
        <taxon>Eukaryota</taxon>
        <taxon>Metazoa</taxon>
        <taxon>Chordata</taxon>
        <taxon>Craniata</taxon>
        <taxon>Vertebrata</taxon>
        <taxon>Euteleostomi</taxon>
        <taxon>Actinopterygii</taxon>
        <taxon>Neopterygii</taxon>
        <taxon>Teleostei</taxon>
        <taxon>Neoteleostei</taxon>
        <taxon>Acanthomorphata</taxon>
        <taxon>Syngnathiaria</taxon>
        <taxon>Syngnathiformes</taxon>
        <taxon>Syngnathoidei</taxon>
        <taxon>Syngnathidae</taxon>
        <taxon>Hippocampus</taxon>
    </lineage>
</organism>
<protein>
    <recommendedName>
        <fullName evidence="2">C2H2-type domain-containing protein</fullName>
    </recommendedName>
</protein>
<keyword evidence="1" id="KW-0863">Zinc-finger</keyword>
<dbReference type="PROSITE" id="PS00028">
    <property type="entry name" value="ZINC_FINGER_C2H2_1"/>
    <property type="match status" value="2"/>
</dbReference>
<dbReference type="GeneTree" id="ENSGT00940000167828"/>
<dbReference type="GO" id="GO:0008270">
    <property type="term" value="F:zinc ion binding"/>
    <property type="evidence" value="ECO:0007669"/>
    <property type="project" value="UniProtKB-KW"/>
</dbReference>
<dbReference type="InterPro" id="IPR013087">
    <property type="entry name" value="Znf_C2H2_type"/>
</dbReference>
<dbReference type="InterPro" id="IPR050331">
    <property type="entry name" value="Zinc_finger"/>
</dbReference>
<evidence type="ECO:0000313" key="3">
    <source>
        <dbReference type="Ensembl" id="ENSHCOP00000028169.1"/>
    </source>
</evidence>
<dbReference type="STRING" id="109280.ENSHCOP00000028169"/>
<sequence length="105" mass="11940">MTDDAEPQTFAKNFICNVCNLLFHSMKELGHHVSDHAEEWPYKCEFCVLLFEKPSALLDHRSSLHGVDKTYLCSACPKDFVYFSVFAQDVLRGKSPPSADECHTL</sequence>
<evidence type="ECO:0000256" key="1">
    <source>
        <dbReference type="PROSITE-ProRule" id="PRU00042"/>
    </source>
</evidence>
<dbReference type="SUPFAM" id="SSF57667">
    <property type="entry name" value="beta-beta-alpha zinc fingers"/>
    <property type="match status" value="1"/>
</dbReference>
<name>A0A3Q2ZNU2_HIPCM</name>
<reference evidence="3" key="2">
    <citation type="submission" date="2025-09" db="UniProtKB">
        <authorList>
            <consortium name="Ensembl"/>
        </authorList>
    </citation>
    <scope>IDENTIFICATION</scope>
</reference>
<accession>A0A3Q2ZNU2</accession>
<dbReference type="PANTHER" id="PTHR16515:SF37">
    <property type="entry name" value="PR DOMAIN ZINC FINGER PROTEIN 2"/>
    <property type="match status" value="1"/>
</dbReference>
<feature type="domain" description="C2H2-type" evidence="2">
    <location>
        <begin position="42"/>
        <end position="70"/>
    </location>
</feature>
<evidence type="ECO:0000313" key="4">
    <source>
        <dbReference type="Proteomes" id="UP000264820"/>
    </source>
</evidence>
<dbReference type="GO" id="GO:0005634">
    <property type="term" value="C:nucleus"/>
    <property type="evidence" value="ECO:0007669"/>
    <property type="project" value="TreeGrafter"/>
</dbReference>